<proteinExistence type="predicted"/>
<comment type="caution">
    <text evidence="2">The sequence shown here is derived from an EMBL/GenBank/DDBJ whole genome shotgun (WGS) entry which is preliminary data.</text>
</comment>
<gene>
    <name evidence="2" type="ORF">LCGC14_1207370</name>
</gene>
<accession>A0A0F9M2H2</accession>
<evidence type="ECO:0000256" key="1">
    <source>
        <dbReference type="SAM" id="MobiDB-lite"/>
    </source>
</evidence>
<evidence type="ECO:0000313" key="2">
    <source>
        <dbReference type="EMBL" id="KKM93546.1"/>
    </source>
</evidence>
<feature type="non-terminal residue" evidence="2">
    <location>
        <position position="105"/>
    </location>
</feature>
<sequence length="105" mass="11534">MTQSRLGITFTPLVPKKPVVDLKVPNRVNAVMRQGGGDLVRLRKTYPPALPWTSRPPRTGPRAGGQRTGQLARGWQVKFGRGSFEVWNLVAYAGYVQGFRTGAKG</sequence>
<organism evidence="2">
    <name type="scientific">marine sediment metagenome</name>
    <dbReference type="NCBI Taxonomy" id="412755"/>
    <lineage>
        <taxon>unclassified sequences</taxon>
        <taxon>metagenomes</taxon>
        <taxon>ecological metagenomes</taxon>
    </lineage>
</organism>
<name>A0A0F9M2H2_9ZZZZ</name>
<dbReference type="AlphaFoldDB" id="A0A0F9M2H2"/>
<feature type="region of interest" description="Disordered" evidence="1">
    <location>
        <begin position="47"/>
        <end position="70"/>
    </location>
</feature>
<reference evidence="2" key="1">
    <citation type="journal article" date="2015" name="Nature">
        <title>Complex archaea that bridge the gap between prokaryotes and eukaryotes.</title>
        <authorList>
            <person name="Spang A."/>
            <person name="Saw J.H."/>
            <person name="Jorgensen S.L."/>
            <person name="Zaremba-Niedzwiedzka K."/>
            <person name="Martijn J."/>
            <person name="Lind A.E."/>
            <person name="van Eijk R."/>
            <person name="Schleper C."/>
            <person name="Guy L."/>
            <person name="Ettema T.J."/>
        </authorList>
    </citation>
    <scope>NUCLEOTIDE SEQUENCE</scope>
</reference>
<protein>
    <submittedName>
        <fullName evidence="2">Uncharacterized protein</fullName>
    </submittedName>
</protein>
<dbReference type="EMBL" id="LAZR01006252">
    <property type="protein sequence ID" value="KKM93546.1"/>
    <property type="molecule type" value="Genomic_DNA"/>
</dbReference>